<keyword evidence="7" id="KW-0106">Calcium</keyword>
<dbReference type="Pfam" id="PF00648">
    <property type="entry name" value="Peptidase_C2"/>
    <property type="match status" value="1"/>
</dbReference>
<evidence type="ECO:0000313" key="13">
    <source>
        <dbReference type="Proteomes" id="UP000694397"/>
    </source>
</evidence>
<dbReference type="CDD" id="cd00044">
    <property type="entry name" value="CysPc"/>
    <property type="match status" value="1"/>
</dbReference>
<keyword evidence="6" id="KW-0788">Thiol protease</keyword>
<comment type="similarity">
    <text evidence="1">Belongs to the peptidase C2 family.</text>
</comment>
<dbReference type="PROSITE" id="PS00139">
    <property type="entry name" value="THIOL_PROTEASE_CYS"/>
    <property type="match status" value="1"/>
</dbReference>
<evidence type="ECO:0000256" key="8">
    <source>
        <dbReference type="PIRSR" id="PIRSR622684-1"/>
    </source>
</evidence>
<dbReference type="InterPro" id="IPR001300">
    <property type="entry name" value="Peptidase_C2_calpain_cat"/>
</dbReference>
<dbReference type="SUPFAM" id="SSF47473">
    <property type="entry name" value="EF-hand"/>
    <property type="match status" value="1"/>
</dbReference>
<evidence type="ECO:0000256" key="9">
    <source>
        <dbReference type="PROSITE-ProRule" id="PRU00239"/>
    </source>
</evidence>
<dbReference type="PROSITE" id="PS00018">
    <property type="entry name" value="EF_HAND_1"/>
    <property type="match status" value="1"/>
</dbReference>
<dbReference type="PRINTS" id="PR00704">
    <property type="entry name" value="CALPAIN"/>
</dbReference>
<accession>A0A8C9VQP5</accession>
<dbReference type="InterPro" id="IPR022684">
    <property type="entry name" value="Calpain_cysteine_protease"/>
</dbReference>
<dbReference type="GO" id="GO:0004198">
    <property type="term" value="F:calcium-dependent cysteine-type endopeptidase activity"/>
    <property type="evidence" value="ECO:0007669"/>
    <property type="project" value="InterPro"/>
</dbReference>
<dbReference type="InterPro" id="IPR011992">
    <property type="entry name" value="EF-hand-dom_pair"/>
</dbReference>
<dbReference type="SMART" id="SM00720">
    <property type="entry name" value="calpain_III"/>
    <property type="match status" value="1"/>
</dbReference>
<evidence type="ECO:0000256" key="5">
    <source>
        <dbReference type="ARBA" id="ARBA00022801"/>
    </source>
</evidence>
<dbReference type="Proteomes" id="UP000694397">
    <property type="component" value="Chromosome 4"/>
</dbReference>
<evidence type="ECO:0000256" key="4">
    <source>
        <dbReference type="ARBA" id="ARBA00022737"/>
    </source>
</evidence>
<evidence type="ECO:0008006" key="14">
    <source>
        <dbReference type="Google" id="ProtNLM"/>
    </source>
</evidence>
<dbReference type="AlphaFoldDB" id="A0A8C9VQP5"/>
<dbReference type="PROSITE" id="PS50203">
    <property type="entry name" value="CALPAIN_CAT"/>
    <property type="match status" value="1"/>
</dbReference>
<organism evidence="12 13">
    <name type="scientific">Scleropages formosus</name>
    <name type="common">Asian bonytongue</name>
    <name type="synonym">Osteoglossum formosum</name>
    <dbReference type="NCBI Taxonomy" id="113540"/>
    <lineage>
        <taxon>Eukaryota</taxon>
        <taxon>Metazoa</taxon>
        <taxon>Chordata</taxon>
        <taxon>Craniata</taxon>
        <taxon>Vertebrata</taxon>
        <taxon>Euteleostomi</taxon>
        <taxon>Actinopterygii</taxon>
        <taxon>Neopterygii</taxon>
        <taxon>Teleostei</taxon>
        <taxon>Osteoglossocephala</taxon>
        <taxon>Osteoglossomorpha</taxon>
        <taxon>Osteoglossiformes</taxon>
        <taxon>Osteoglossidae</taxon>
        <taxon>Scleropages</taxon>
    </lineage>
</organism>
<evidence type="ECO:0000256" key="1">
    <source>
        <dbReference type="ARBA" id="ARBA00007623"/>
    </source>
</evidence>
<dbReference type="Pfam" id="PF01067">
    <property type="entry name" value="Calpain_III"/>
    <property type="match status" value="1"/>
</dbReference>
<dbReference type="Gene3D" id="3.90.70.10">
    <property type="entry name" value="Cysteine proteinases"/>
    <property type="match status" value="1"/>
</dbReference>
<dbReference type="Ensembl" id="ENSSFOT00015051490.1">
    <property type="protein sequence ID" value="ENSSFOP00015063713.1"/>
    <property type="gene ID" value="ENSSFOG00015004952.2"/>
</dbReference>
<dbReference type="GO" id="GO:0006508">
    <property type="term" value="P:proteolysis"/>
    <property type="evidence" value="ECO:0007669"/>
    <property type="project" value="UniProtKB-KW"/>
</dbReference>
<reference evidence="12 13" key="1">
    <citation type="submission" date="2019-04" db="EMBL/GenBank/DDBJ databases">
        <authorList>
            <consortium name="Wellcome Sanger Institute Data Sharing"/>
        </authorList>
    </citation>
    <scope>NUCLEOTIDE SEQUENCE [LARGE SCALE GENOMIC DNA]</scope>
</reference>
<comment type="caution">
    <text evidence="9">Lacks conserved residue(s) required for the propagation of feature annotation.</text>
</comment>
<proteinExistence type="inferred from homology"/>
<dbReference type="GO" id="GO:0005509">
    <property type="term" value="F:calcium ion binding"/>
    <property type="evidence" value="ECO:0007669"/>
    <property type="project" value="InterPro"/>
</dbReference>
<dbReference type="InterPro" id="IPR022682">
    <property type="entry name" value="Calpain_domain_III"/>
</dbReference>
<dbReference type="PROSITE" id="PS50222">
    <property type="entry name" value="EF_HAND_2"/>
    <property type="match status" value="1"/>
</dbReference>
<dbReference type="Gene3D" id="1.10.238.10">
    <property type="entry name" value="EF-hand"/>
    <property type="match status" value="1"/>
</dbReference>
<dbReference type="Pfam" id="PF13833">
    <property type="entry name" value="EF-hand_8"/>
    <property type="match status" value="1"/>
</dbReference>
<dbReference type="PANTHER" id="PTHR10183">
    <property type="entry name" value="CALPAIN"/>
    <property type="match status" value="1"/>
</dbReference>
<evidence type="ECO:0000259" key="10">
    <source>
        <dbReference type="PROSITE" id="PS50203"/>
    </source>
</evidence>
<dbReference type="Gene3D" id="2.60.120.380">
    <property type="match status" value="1"/>
</dbReference>
<evidence type="ECO:0000256" key="6">
    <source>
        <dbReference type="ARBA" id="ARBA00022807"/>
    </source>
</evidence>
<keyword evidence="3" id="KW-0479">Metal-binding</keyword>
<feature type="active site" evidence="8">
    <location>
        <position position="105"/>
    </location>
</feature>
<dbReference type="InterPro" id="IPR000169">
    <property type="entry name" value="Pept_cys_AS"/>
</dbReference>
<dbReference type="InterPro" id="IPR018247">
    <property type="entry name" value="EF_Hand_1_Ca_BS"/>
</dbReference>
<gene>
    <name evidence="12" type="primary">LOC108927098</name>
</gene>
<dbReference type="GeneTree" id="ENSGT00940000154784"/>
<sequence length="648" mass="72710">MTSIAGKLARQNERAEGMGTNKNAVKFCNQDYSTLKTQCLQKGRLFEDDTFPAGSSSLGFNILGPNSSETQGVVWKRPKELCKNPCFIDNGATRTDICQGQLGDCWLMAAIASLTLDQEILARVVPPGQSFQENYAGIFHFQFWQFGDWIDVVIDDKLPTRNGKLVFVHSSQGSEFWSALLEKAYAKLNGCYEALSGGSATEGFEDFTGGISEKYELKNAPSYLFKVIQRALQLGSLLACAIEVHYQGKTVELVRLRNPWGNVEWTGPWSDSSGEWNRILPEEKAKLVNVAEDGEFWMAFSDFLQSFATLEICNLTPDTLTSDKLSYWNHYQFSGQWKVGSTAGGCLNFPATFCSNPQYAIKLEDVDDDPFDGEDRCTLLVGLMQKDGRKQKKLGIELNYIGFTIFKFKGRTDVHLGQEVLLRNSPVARNGSFINAREACTRFHLPPGEYIIIPSTFDANMQGSFLLRVFTENTSIIHLVDDFPNRSFKCIFQPKLLQSHTDPDFKTLFNQTAGNVSTNCNFFPGSKIKTAGFSLNTCRDIVSLLDKDGNGKLNLEELHVLWQKIQKYLEVFQSVDTDNSGTMSTHEMREALAKAGFQVNNAVLQAIVSRYAGPDFSINFDSFVSCLIRLEMLYSESLFLRPLLHRCF</sequence>
<keyword evidence="2" id="KW-0645">Protease</keyword>
<dbReference type="SMART" id="SM00054">
    <property type="entry name" value="EFh"/>
    <property type="match status" value="2"/>
</dbReference>
<dbReference type="InterPro" id="IPR033883">
    <property type="entry name" value="C2_III"/>
</dbReference>
<dbReference type="InterPro" id="IPR038765">
    <property type="entry name" value="Papain-like_cys_pep_sf"/>
</dbReference>
<evidence type="ECO:0000313" key="12">
    <source>
        <dbReference type="Ensembl" id="ENSSFOP00015063713.1"/>
    </source>
</evidence>
<evidence type="ECO:0000256" key="3">
    <source>
        <dbReference type="ARBA" id="ARBA00022723"/>
    </source>
</evidence>
<dbReference type="SUPFAM" id="SSF49758">
    <property type="entry name" value="Calpain large subunit, middle domain (domain III)"/>
    <property type="match status" value="1"/>
</dbReference>
<dbReference type="FunFam" id="2.60.120.380:FF:000001">
    <property type="entry name" value="Calpain-1 catalytic subunit"/>
    <property type="match status" value="1"/>
</dbReference>
<dbReference type="InterPro" id="IPR022683">
    <property type="entry name" value="Calpain_III"/>
</dbReference>
<keyword evidence="13" id="KW-1185">Reference proteome</keyword>
<feature type="domain" description="EF-hand" evidence="11">
    <location>
        <begin position="563"/>
        <end position="598"/>
    </location>
</feature>
<dbReference type="InterPro" id="IPR036213">
    <property type="entry name" value="Calpain_III_sf"/>
</dbReference>
<dbReference type="GO" id="GO:0005737">
    <property type="term" value="C:cytoplasm"/>
    <property type="evidence" value="ECO:0007669"/>
    <property type="project" value="TreeGrafter"/>
</dbReference>
<protein>
    <recommendedName>
        <fullName evidence="14">Calpain-2 catalytic subunit-like</fullName>
    </recommendedName>
</protein>
<dbReference type="InterPro" id="IPR002048">
    <property type="entry name" value="EF_hand_dom"/>
</dbReference>
<evidence type="ECO:0000259" key="11">
    <source>
        <dbReference type="PROSITE" id="PS50222"/>
    </source>
</evidence>
<reference evidence="12" key="3">
    <citation type="submission" date="2025-09" db="UniProtKB">
        <authorList>
            <consortium name="Ensembl"/>
        </authorList>
    </citation>
    <scope>IDENTIFICATION</scope>
</reference>
<feature type="domain" description="Calpain catalytic" evidence="10">
    <location>
        <begin position="45"/>
        <end position="316"/>
    </location>
</feature>
<reference evidence="12" key="2">
    <citation type="submission" date="2025-08" db="UniProtKB">
        <authorList>
            <consortium name="Ensembl"/>
        </authorList>
    </citation>
    <scope>IDENTIFICATION</scope>
</reference>
<dbReference type="SUPFAM" id="SSF54001">
    <property type="entry name" value="Cysteine proteinases"/>
    <property type="match status" value="1"/>
</dbReference>
<keyword evidence="4" id="KW-0677">Repeat</keyword>
<evidence type="ECO:0000256" key="7">
    <source>
        <dbReference type="ARBA" id="ARBA00022837"/>
    </source>
</evidence>
<feature type="active site" evidence="8">
    <location>
        <position position="258"/>
    </location>
</feature>
<name>A0A8C9VQP5_SCLFO</name>
<evidence type="ECO:0000256" key="2">
    <source>
        <dbReference type="ARBA" id="ARBA00022670"/>
    </source>
</evidence>
<dbReference type="CDD" id="cd00214">
    <property type="entry name" value="Calpain_III"/>
    <property type="match status" value="1"/>
</dbReference>
<dbReference type="PANTHER" id="PTHR10183:SF409">
    <property type="entry name" value="CALPAIN-8"/>
    <property type="match status" value="1"/>
</dbReference>
<dbReference type="SMART" id="SM00230">
    <property type="entry name" value="CysPc"/>
    <property type="match status" value="1"/>
</dbReference>
<keyword evidence="5" id="KW-0378">Hydrolase</keyword>